<comment type="caution">
    <text evidence="2">The sequence shown here is derived from an EMBL/GenBank/DDBJ whole genome shotgun (WGS) entry which is preliminary data.</text>
</comment>
<dbReference type="Proteomes" id="UP000886523">
    <property type="component" value="Unassembled WGS sequence"/>
</dbReference>
<protein>
    <submittedName>
        <fullName evidence="2">Uncharacterized protein</fullName>
    </submittedName>
</protein>
<evidence type="ECO:0000256" key="1">
    <source>
        <dbReference type="SAM" id="MobiDB-lite"/>
    </source>
</evidence>
<feature type="compositionally biased region" description="Basic and acidic residues" evidence="1">
    <location>
        <begin position="26"/>
        <end position="42"/>
    </location>
</feature>
<evidence type="ECO:0000313" key="3">
    <source>
        <dbReference type="Proteomes" id="UP000886523"/>
    </source>
</evidence>
<evidence type="ECO:0000313" key="2">
    <source>
        <dbReference type="EMBL" id="KAF9505187.1"/>
    </source>
</evidence>
<proteinExistence type="predicted"/>
<organism evidence="2 3">
    <name type="scientific">Hydnum rufescens UP504</name>
    <dbReference type="NCBI Taxonomy" id="1448309"/>
    <lineage>
        <taxon>Eukaryota</taxon>
        <taxon>Fungi</taxon>
        <taxon>Dikarya</taxon>
        <taxon>Basidiomycota</taxon>
        <taxon>Agaricomycotina</taxon>
        <taxon>Agaricomycetes</taxon>
        <taxon>Cantharellales</taxon>
        <taxon>Hydnaceae</taxon>
        <taxon>Hydnum</taxon>
    </lineage>
</organism>
<dbReference type="AlphaFoldDB" id="A0A9P6AGI8"/>
<keyword evidence="3" id="KW-1185">Reference proteome</keyword>
<accession>A0A9P6AGI8</accession>
<name>A0A9P6AGI8_9AGAM</name>
<feature type="region of interest" description="Disordered" evidence="1">
    <location>
        <begin position="22"/>
        <end position="111"/>
    </location>
</feature>
<gene>
    <name evidence="2" type="ORF">BS47DRAFT_1368255</name>
</gene>
<reference evidence="2" key="1">
    <citation type="journal article" date="2020" name="Nat. Commun.">
        <title>Large-scale genome sequencing of mycorrhizal fungi provides insights into the early evolution of symbiotic traits.</title>
        <authorList>
            <person name="Miyauchi S."/>
            <person name="Kiss E."/>
            <person name="Kuo A."/>
            <person name="Drula E."/>
            <person name="Kohler A."/>
            <person name="Sanchez-Garcia M."/>
            <person name="Morin E."/>
            <person name="Andreopoulos B."/>
            <person name="Barry K.W."/>
            <person name="Bonito G."/>
            <person name="Buee M."/>
            <person name="Carver A."/>
            <person name="Chen C."/>
            <person name="Cichocki N."/>
            <person name="Clum A."/>
            <person name="Culley D."/>
            <person name="Crous P.W."/>
            <person name="Fauchery L."/>
            <person name="Girlanda M."/>
            <person name="Hayes R.D."/>
            <person name="Keri Z."/>
            <person name="LaButti K."/>
            <person name="Lipzen A."/>
            <person name="Lombard V."/>
            <person name="Magnuson J."/>
            <person name="Maillard F."/>
            <person name="Murat C."/>
            <person name="Nolan M."/>
            <person name="Ohm R.A."/>
            <person name="Pangilinan J."/>
            <person name="Pereira M.F."/>
            <person name="Perotto S."/>
            <person name="Peter M."/>
            <person name="Pfister S."/>
            <person name="Riley R."/>
            <person name="Sitrit Y."/>
            <person name="Stielow J.B."/>
            <person name="Szollosi G."/>
            <person name="Zifcakova L."/>
            <person name="Stursova M."/>
            <person name="Spatafora J.W."/>
            <person name="Tedersoo L."/>
            <person name="Vaario L.M."/>
            <person name="Yamada A."/>
            <person name="Yan M."/>
            <person name="Wang P."/>
            <person name="Xu J."/>
            <person name="Bruns T."/>
            <person name="Baldrian P."/>
            <person name="Vilgalys R."/>
            <person name="Dunand C."/>
            <person name="Henrissat B."/>
            <person name="Grigoriev I.V."/>
            <person name="Hibbett D."/>
            <person name="Nagy L.G."/>
            <person name="Martin F.M."/>
        </authorList>
    </citation>
    <scope>NUCLEOTIDE SEQUENCE</scope>
    <source>
        <strain evidence="2">UP504</strain>
    </source>
</reference>
<sequence length="124" mass="13889">MPKEQRKLPLRRHFEFFLLTIEFEAPETKTTDSRRPPNDPHNGEPPSQARSNGHRRAGRAPIQAPRQQCPVPHAPSAGVWYKSNMLPEPASEHRMTPVQSLEEATDGTTPALAGVLIKKHETAK</sequence>
<dbReference type="EMBL" id="MU129168">
    <property type="protein sequence ID" value="KAF9505187.1"/>
    <property type="molecule type" value="Genomic_DNA"/>
</dbReference>